<evidence type="ECO:0000313" key="3">
    <source>
        <dbReference type="Proteomes" id="UP000001404"/>
    </source>
</evidence>
<organism evidence="2 3">
    <name type="scientific">Saccharolobus islandicus (strain L.D.8.5 / Lassen #2)</name>
    <name type="common">Sulfolobus islandicus</name>
    <dbReference type="NCBI Taxonomy" id="425944"/>
    <lineage>
        <taxon>Archaea</taxon>
        <taxon>Thermoproteota</taxon>
        <taxon>Thermoprotei</taxon>
        <taxon>Sulfolobales</taxon>
        <taxon>Sulfolobaceae</taxon>
        <taxon>Saccharolobus</taxon>
    </lineage>
</organism>
<proteinExistence type="predicted"/>
<dbReference type="HOGENOM" id="CLU_2550436_0_0_2"/>
<feature type="compositionally biased region" description="Polar residues" evidence="1">
    <location>
        <begin position="63"/>
        <end position="72"/>
    </location>
</feature>
<evidence type="ECO:0000256" key="1">
    <source>
        <dbReference type="SAM" id="MobiDB-lite"/>
    </source>
</evidence>
<name>D2PIE6_SACI9</name>
<sequence>MTKSKNNPGRSNTIRESNTMKVMEEIREKIRKAIKEGVSLREIEEIILQEAMMEEREKPTCKLRTTTRTGPTSDIWEPETEY</sequence>
<feature type="region of interest" description="Disordered" evidence="1">
    <location>
        <begin position="55"/>
        <end position="82"/>
    </location>
</feature>
<evidence type="ECO:0000313" key="2">
    <source>
        <dbReference type="EMBL" id="ADB86640.1"/>
    </source>
</evidence>
<gene>
    <name evidence="2" type="ordered locus">LD85_0936</name>
</gene>
<reference evidence="3" key="1">
    <citation type="journal article" date="2009" name="Proc. Natl. Acad. Sci. U.S.A.">
        <title>Biogeography of the Sulfolobus islandicus pan-genome.</title>
        <authorList>
            <person name="Reno M.L."/>
            <person name="Held N.L."/>
            <person name="Fields C.J."/>
            <person name="Burke P.V."/>
            <person name="Whitaker R.J."/>
        </authorList>
    </citation>
    <scope>NUCLEOTIDE SEQUENCE [LARGE SCALE GENOMIC DNA]</scope>
    <source>
        <strain evidence="3">L.D.8.5 / Lassen #2</strain>
    </source>
</reference>
<accession>D2PIE6</accession>
<dbReference type="AlphaFoldDB" id="D2PIE6"/>
<protein>
    <submittedName>
        <fullName evidence="2">Uncharacterized protein</fullName>
    </submittedName>
</protein>
<dbReference type="EMBL" id="CP001731">
    <property type="protein sequence ID" value="ADB86640.1"/>
    <property type="molecule type" value="Genomic_DNA"/>
</dbReference>
<dbReference type="Proteomes" id="UP000001404">
    <property type="component" value="Chromosome"/>
</dbReference>
<dbReference type="KEGG" id="sii:LD85_0936"/>